<dbReference type="EMBL" id="JAAXPG010000001">
    <property type="protein sequence ID" value="NKY96276.1"/>
    <property type="molecule type" value="Genomic_DNA"/>
</dbReference>
<evidence type="ECO:0000256" key="2">
    <source>
        <dbReference type="SAM" id="MobiDB-lite"/>
    </source>
</evidence>
<dbReference type="RefSeq" id="WP_168443875.1">
    <property type="nucleotide sequence ID" value="NZ_JAAXPG010000001.1"/>
</dbReference>
<dbReference type="InterPro" id="IPR029051">
    <property type="entry name" value="DUF4352"/>
</dbReference>
<evidence type="ECO:0000313" key="5">
    <source>
        <dbReference type="Proteomes" id="UP000553209"/>
    </source>
</evidence>
<dbReference type="AlphaFoldDB" id="A0A7X6M821"/>
<reference evidence="4 5" key="1">
    <citation type="submission" date="2020-04" db="EMBL/GenBank/DDBJ databases">
        <title>MicrobeNet Type strains.</title>
        <authorList>
            <person name="Nicholson A.C."/>
        </authorList>
    </citation>
    <scope>NUCLEOTIDE SEQUENCE [LARGE SCALE GENOMIC DNA]</scope>
    <source>
        <strain evidence="4 5">ATCC 23612</strain>
    </source>
</reference>
<name>A0A7X6M821_9ACTN</name>
<evidence type="ECO:0000256" key="1">
    <source>
        <dbReference type="ARBA" id="ARBA00022729"/>
    </source>
</evidence>
<sequence>MRHTSMSTSGRHPPPSRGPGSVVRALAAPVAVLLAGAGCVATVVSLESAPLPEARLVLEEPEPGPGTAQEPATPDPSAPDPPAPGPATPNPAPPDPSAPDPTAPEPGPGQEEPPAGEADPDPQSVPPESYNGASAVFDTFLVEVEAAYTDTTVTDGMGSSTTAPPDSEFHVYRLDVTNQGSAPAVFDSYGTIGVTTEGLEYANDVDAEIVVAWDYFWDEINPGESVTTHILFLAPTGTEFAEVHIGGRGLLEPA</sequence>
<dbReference type="InterPro" id="IPR029050">
    <property type="entry name" value="Immunoprotect_excell_Ig-like"/>
</dbReference>
<evidence type="ECO:0000313" key="4">
    <source>
        <dbReference type="EMBL" id="NKY96276.1"/>
    </source>
</evidence>
<comment type="caution">
    <text evidence="4">The sequence shown here is derived from an EMBL/GenBank/DDBJ whole genome shotgun (WGS) entry which is preliminary data.</text>
</comment>
<dbReference type="Gene3D" id="2.60.40.1240">
    <property type="match status" value="1"/>
</dbReference>
<dbReference type="Pfam" id="PF11611">
    <property type="entry name" value="DUF4352"/>
    <property type="match status" value="1"/>
</dbReference>
<evidence type="ECO:0000259" key="3">
    <source>
        <dbReference type="Pfam" id="PF11611"/>
    </source>
</evidence>
<proteinExistence type="predicted"/>
<feature type="compositionally biased region" description="Low complexity" evidence="2">
    <location>
        <begin position="108"/>
        <end position="117"/>
    </location>
</feature>
<feature type="domain" description="DUF4352" evidence="3">
    <location>
        <begin position="148"/>
        <end position="239"/>
    </location>
</feature>
<feature type="region of interest" description="Disordered" evidence="2">
    <location>
        <begin position="55"/>
        <end position="131"/>
    </location>
</feature>
<protein>
    <submittedName>
        <fullName evidence="4">DUF4352 domain-containing protein</fullName>
    </submittedName>
</protein>
<feature type="region of interest" description="Disordered" evidence="2">
    <location>
        <begin position="1"/>
        <end position="21"/>
    </location>
</feature>
<keyword evidence="1" id="KW-0732">Signal</keyword>
<gene>
    <name evidence="4" type="ORF">HGB44_01095</name>
</gene>
<feature type="compositionally biased region" description="Pro residues" evidence="2">
    <location>
        <begin position="73"/>
        <end position="107"/>
    </location>
</feature>
<keyword evidence="5" id="KW-1185">Reference proteome</keyword>
<accession>A0A7X6M821</accession>
<dbReference type="Proteomes" id="UP000553209">
    <property type="component" value="Unassembled WGS sequence"/>
</dbReference>
<organism evidence="4 5">
    <name type="scientific">Nocardiopsis alborubida</name>
    <dbReference type="NCBI Taxonomy" id="146802"/>
    <lineage>
        <taxon>Bacteria</taxon>
        <taxon>Bacillati</taxon>
        <taxon>Actinomycetota</taxon>
        <taxon>Actinomycetes</taxon>
        <taxon>Streptosporangiales</taxon>
        <taxon>Nocardiopsidaceae</taxon>
        <taxon>Nocardiopsis</taxon>
    </lineage>
</organism>